<dbReference type="PANTHER" id="PTHR13069:SF21">
    <property type="entry name" value="ALKYLATED DNA REPAIR PROTEIN ALKB HOMOLOG 8"/>
    <property type="match status" value="1"/>
</dbReference>
<evidence type="ECO:0000256" key="1">
    <source>
        <dbReference type="ARBA" id="ARBA00022603"/>
    </source>
</evidence>
<dbReference type="GO" id="GO:0032259">
    <property type="term" value="P:methylation"/>
    <property type="evidence" value="ECO:0007669"/>
    <property type="project" value="UniProtKB-KW"/>
</dbReference>
<dbReference type="InterPro" id="IPR013216">
    <property type="entry name" value="Methyltransf_11"/>
</dbReference>
<accession>A0A1G2EEF8</accession>
<protein>
    <recommendedName>
        <fullName evidence="3">Methyltransferase type 11 domain-containing protein</fullName>
    </recommendedName>
</protein>
<dbReference type="STRING" id="1801672.A2896_01025"/>
<feature type="domain" description="Methyltransferase type 11" evidence="3">
    <location>
        <begin position="32"/>
        <end position="125"/>
    </location>
</feature>
<reference evidence="4 5" key="1">
    <citation type="journal article" date="2016" name="Nat. Commun.">
        <title>Thousands of microbial genomes shed light on interconnected biogeochemical processes in an aquifer system.</title>
        <authorList>
            <person name="Anantharaman K."/>
            <person name="Brown C.T."/>
            <person name="Hug L.A."/>
            <person name="Sharon I."/>
            <person name="Castelle C.J."/>
            <person name="Probst A.J."/>
            <person name="Thomas B.C."/>
            <person name="Singh A."/>
            <person name="Wilkins M.J."/>
            <person name="Karaoz U."/>
            <person name="Brodie E.L."/>
            <person name="Williams K.H."/>
            <person name="Hubbard S.S."/>
            <person name="Banfield J.F."/>
        </authorList>
    </citation>
    <scope>NUCLEOTIDE SEQUENCE [LARGE SCALE GENOMIC DNA]</scope>
</reference>
<dbReference type="GO" id="GO:0006400">
    <property type="term" value="P:tRNA modification"/>
    <property type="evidence" value="ECO:0007669"/>
    <property type="project" value="UniProtKB-ARBA"/>
</dbReference>
<comment type="caution">
    <text evidence="4">The sequence shown here is derived from an EMBL/GenBank/DDBJ whole genome shotgun (WGS) entry which is preliminary data.</text>
</comment>
<dbReference type="Proteomes" id="UP000178647">
    <property type="component" value="Unassembled WGS sequence"/>
</dbReference>
<dbReference type="Pfam" id="PF08241">
    <property type="entry name" value="Methyltransf_11"/>
    <property type="match status" value="1"/>
</dbReference>
<dbReference type="SUPFAM" id="SSF53335">
    <property type="entry name" value="S-adenosyl-L-methionine-dependent methyltransferases"/>
    <property type="match status" value="1"/>
</dbReference>
<dbReference type="InterPro" id="IPR029063">
    <property type="entry name" value="SAM-dependent_MTases_sf"/>
</dbReference>
<evidence type="ECO:0000313" key="5">
    <source>
        <dbReference type="Proteomes" id="UP000178647"/>
    </source>
</evidence>
<evidence type="ECO:0000313" key="4">
    <source>
        <dbReference type="EMBL" id="OGZ24187.1"/>
    </source>
</evidence>
<dbReference type="PANTHER" id="PTHR13069">
    <property type="entry name" value="ALKYLATED DNA REPAIR PROTEIN ALKB HOMOLOG 8"/>
    <property type="match status" value="1"/>
</dbReference>
<keyword evidence="2" id="KW-0808">Transferase</keyword>
<dbReference type="GO" id="GO:0008757">
    <property type="term" value="F:S-adenosylmethionine-dependent methyltransferase activity"/>
    <property type="evidence" value="ECO:0007669"/>
    <property type="project" value="InterPro"/>
</dbReference>
<keyword evidence="1" id="KW-0489">Methyltransferase</keyword>
<dbReference type="CDD" id="cd02440">
    <property type="entry name" value="AdoMet_MTases"/>
    <property type="match status" value="1"/>
</dbReference>
<organism evidence="4 5">
    <name type="scientific">Candidatus Nealsonbacteria bacterium RIFCSPLOWO2_01_FULL_43_32</name>
    <dbReference type="NCBI Taxonomy" id="1801672"/>
    <lineage>
        <taxon>Bacteria</taxon>
        <taxon>Candidatus Nealsoniibacteriota</taxon>
    </lineage>
</organism>
<proteinExistence type="predicted"/>
<dbReference type="Gene3D" id="3.40.50.150">
    <property type="entry name" value="Vaccinia Virus protein VP39"/>
    <property type="match status" value="1"/>
</dbReference>
<dbReference type="AlphaFoldDB" id="A0A1G2EEF8"/>
<dbReference type="GO" id="GO:0008175">
    <property type="term" value="F:tRNA methyltransferase activity"/>
    <property type="evidence" value="ECO:0007669"/>
    <property type="project" value="UniProtKB-ARBA"/>
</dbReference>
<name>A0A1G2EEF8_9BACT</name>
<evidence type="ECO:0000256" key="2">
    <source>
        <dbReference type="ARBA" id="ARBA00022679"/>
    </source>
</evidence>
<evidence type="ECO:0000259" key="3">
    <source>
        <dbReference type="Pfam" id="PF08241"/>
    </source>
</evidence>
<gene>
    <name evidence="4" type="ORF">A2896_01025</name>
</gene>
<sequence>MIAEEFSSKRQEPWPEIKFLFNDELAFGDRVLDLGCGNGRFFEFCKDKNVDYLGIDSSEKLIGIAQKSHPQAKFQVADALSLPFPDNHFDKVYSIAVLHHIPSAELRLQFLEEAKRVLRPDGLLISTVWKFSQVKMRFLLFKFTILKLLGLSRLDLGDVLDPWGKTEIKRYYHRFSKKELIDLTKKAGFKMKKLGLVKNEKGNRQNIYLVTWK</sequence>
<dbReference type="InterPro" id="IPR051422">
    <property type="entry name" value="AlkB_tRNA_MeTrf/Diox"/>
</dbReference>
<dbReference type="EMBL" id="MHMH01000017">
    <property type="protein sequence ID" value="OGZ24187.1"/>
    <property type="molecule type" value="Genomic_DNA"/>
</dbReference>